<proteinExistence type="predicted"/>
<dbReference type="PANTHER" id="PTHR45566:SF2">
    <property type="entry name" value="NARL SUBFAMILY"/>
    <property type="match status" value="1"/>
</dbReference>
<dbReference type="PRINTS" id="PR00038">
    <property type="entry name" value="HTHLUXR"/>
</dbReference>
<dbReference type="InterPro" id="IPR000792">
    <property type="entry name" value="Tscrpt_reg_LuxR_C"/>
</dbReference>
<keyword evidence="1 3" id="KW-0597">Phosphoprotein</keyword>
<dbReference type="Gene3D" id="1.10.10.10">
    <property type="entry name" value="Winged helix-like DNA-binding domain superfamily/Winged helix DNA-binding domain"/>
    <property type="match status" value="1"/>
</dbReference>
<feature type="domain" description="HTH luxR-type" evidence="4">
    <location>
        <begin position="146"/>
        <end position="211"/>
    </location>
</feature>
<dbReference type="GO" id="GO:0000160">
    <property type="term" value="P:phosphorelay signal transduction system"/>
    <property type="evidence" value="ECO:0007669"/>
    <property type="project" value="InterPro"/>
</dbReference>
<keyword evidence="2 6" id="KW-0238">DNA-binding</keyword>
<dbReference type="CDD" id="cd17535">
    <property type="entry name" value="REC_NarL-like"/>
    <property type="match status" value="1"/>
</dbReference>
<dbReference type="GO" id="GO:0006355">
    <property type="term" value="P:regulation of DNA-templated transcription"/>
    <property type="evidence" value="ECO:0007669"/>
    <property type="project" value="InterPro"/>
</dbReference>
<dbReference type="SUPFAM" id="SSF46894">
    <property type="entry name" value="C-terminal effector domain of the bipartite response regulators"/>
    <property type="match status" value="1"/>
</dbReference>
<dbReference type="Pfam" id="PF00196">
    <property type="entry name" value="GerE"/>
    <property type="match status" value="1"/>
</dbReference>
<accession>A0A0X8P252</accession>
<dbReference type="InterPro" id="IPR011006">
    <property type="entry name" value="CheY-like_superfamily"/>
</dbReference>
<dbReference type="Proteomes" id="UP000060602">
    <property type="component" value="Chromosome"/>
</dbReference>
<dbReference type="RefSeq" id="WP_061073222.1">
    <property type="nucleotide sequence ID" value="NZ_CP014060.2"/>
</dbReference>
<feature type="domain" description="Response regulatory" evidence="5">
    <location>
        <begin position="10"/>
        <end position="127"/>
    </location>
</feature>
<dbReference type="InterPro" id="IPR001789">
    <property type="entry name" value="Sig_transdc_resp-reg_receiver"/>
</dbReference>
<evidence type="ECO:0000256" key="3">
    <source>
        <dbReference type="PROSITE-ProRule" id="PRU00169"/>
    </source>
</evidence>
<dbReference type="CDD" id="cd06170">
    <property type="entry name" value="LuxR_C_like"/>
    <property type="match status" value="1"/>
</dbReference>
<evidence type="ECO:0000313" key="6">
    <source>
        <dbReference type="EMBL" id="AMG38536.1"/>
    </source>
</evidence>
<dbReference type="InterPro" id="IPR058245">
    <property type="entry name" value="NreC/VraR/RcsB-like_REC"/>
</dbReference>
<organism evidence="6 7">
    <name type="scientific">Alcaligenes xylosoxydans xylosoxydans</name>
    <name type="common">Achromobacter xylosoxidans</name>
    <dbReference type="NCBI Taxonomy" id="85698"/>
    <lineage>
        <taxon>Bacteria</taxon>
        <taxon>Pseudomonadati</taxon>
        <taxon>Pseudomonadota</taxon>
        <taxon>Betaproteobacteria</taxon>
        <taxon>Burkholderiales</taxon>
        <taxon>Alcaligenaceae</taxon>
        <taxon>Achromobacter</taxon>
    </lineage>
</organism>
<dbReference type="SMART" id="SM00448">
    <property type="entry name" value="REC"/>
    <property type="match status" value="1"/>
</dbReference>
<dbReference type="Pfam" id="PF00072">
    <property type="entry name" value="Response_reg"/>
    <property type="match status" value="1"/>
</dbReference>
<dbReference type="InterPro" id="IPR036388">
    <property type="entry name" value="WH-like_DNA-bd_sf"/>
</dbReference>
<evidence type="ECO:0000259" key="4">
    <source>
        <dbReference type="PROSITE" id="PS50043"/>
    </source>
</evidence>
<evidence type="ECO:0000259" key="5">
    <source>
        <dbReference type="PROSITE" id="PS50110"/>
    </source>
</evidence>
<dbReference type="GO" id="GO:0003677">
    <property type="term" value="F:DNA binding"/>
    <property type="evidence" value="ECO:0007669"/>
    <property type="project" value="UniProtKB-KW"/>
</dbReference>
<reference evidence="7" key="1">
    <citation type="submission" date="2015-12" db="EMBL/GenBank/DDBJ databases">
        <title>FDA dAtabase for Regulatory Grade micrObial Sequences (FDA-ARGOS): Supporting development and validation of Infectious Disease Dx tests.</title>
        <authorList>
            <person name="Case J."/>
            <person name="Tallon L."/>
            <person name="Sadzewicz L."/>
            <person name="Sengamalay N."/>
            <person name="Ott S."/>
            <person name="Godinez A."/>
            <person name="Nagaraj S."/>
            <person name="Nadendla S."/>
            <person name="Sichtig H."/>
        </authorList>
    </citation>
    <scope>NUCLEOTIDE SEQUENCE [LARGE SCALE GENOMIC DNA]</scope>
    <source>
        <strain evidence="7">FDAARGOS_147</strain>
    </source>
</reference>
<evidence type="ECO:0000256" key="2">
    <source>
        <dbReference type="ARBA" id="ARBA00023125"/>
    </source>
</evidence>
<dbReference type="PROSITE" id="PS50043">
    <property type="entry name" value="HTH_LUXR_2"/>
    <property type="match status" value="1"/>
</dbReference>
<dbReference type="InterPro" id="IPR051015">
    <property type="entry name" value="EvgA-like"/>
</dbReference>
<dbReference type="PROSITE" id="PS50110">
    <property type="entry name" value="RESPONSE_REGULATORY"/>
    <property type="match status" value="1"/>
</dbReference>
<name>A0A0X8P252_ALCXX</name>
<dbReference type="SMART" id="SM00421">
    <property type="entry name" value="HTH_LUXR"/>
    <property type="match status" value="1"/>
</dbReference>
<dbReference type="EMBL" id="CP014060">
    <property type="protein sequence ID" value="AMG38536.1"/>
    <property type="molecule type" value="Genomic_DNA"/>
</dbReference>
<dbReference type="InterPro" id="IPR016032">
    <property type="entry name" value="Sig_transdc_resp-reg_C-effctor"/>
</dbReference>
<protein>
    <submittedName>
        <fullName evidence="6">DNA-binding response regulator</fullName>
    </submittedName>
</protein>
<sequence>MTDASGSPERFLVSDDHPTFRMGMCEIIRRIAPAAAVGEAGRLDEVFALIQRDGPPDTLILDLLFPESSNLDWISDLRRLCPRSSLIVVSVINDTQKIDAVMAAGADGFIGKSVSPAEIGEAILAVRAGDLVVKYNRPNLSGDTDLADAIASLTQRQRDVLAMLVEGLTNKEIARILHISPFTVRIHVSAVLRALNVPSRAAAAALGAQAAVTRGGPP</sequence>
<dbReference type="Gene3D" id="3.40.50.2300">
    <property type="match status" value="1"/>
</dbReference>
<dbReference type="SUPFAM" id="SSF52172">
    <property type="entry name" value="CheY-like"/>
    <property type="match status" value="1"/>
</dbReference>
<gene>
    <name evidence="6" type="ORF">AL504_22395</name>
</gene>
<evidence type="ECO:0000313" key="7">
    <source>
        <dbReference type="Proteomes" id="UP000060602"/>
    </source>
</evidence>
<dbReference type="AlphaFoldDB" id="A0A0X8P252"/>
<dbReference type="PANTHER" id="PTHR45566">
    <property type="entry name" value="HTH-TYPE TRANSCRIPTIONAL REGULATOR YHJB-RELATED"/>
    <property type="match status" value="1"/>
</dbReference>
<evidence type="ECO:0000256" key="1">
    <source>
        <dbReference type="ARBA" id="ARBA00022553"/>
    </source>
</evidence>
<feature type="modified residue" description="4-aspartylphosphate" evidence="3">
    <location>
        <position position="62"/>
    </location>
</feature>